<dbReference type="PROSITE" id="PS51232">
    <property type="entry name" value="GBD_FH3"/>
    <property type="match status" value="1"/>
</dbReference>
<feature type="compositionally biased region" description="Polar residues" evidence="3">
    <location>
        <begin position="472"/>
        <end position="481"/>
    </location>
</feature>
<dbReference type="Pfam" id="PF02181">
    <property type="entry name" value="FH2"/>
    <property type="match status" value="1"/>
</dbReference>
<name>A0AB34KB04_PRYPA</name>
<feature type="compositionally biased region" description="Pro residues" evidence="3">
    <location>
        <begin position="502"/>
        <end position="534"/>
    </location>
</feature>
<dbReference type="InterPro" id="IPR042201">
    <property type="entry name" value="FH2_Formin_sf"/>
</dbReference>
<dbReference type="GO" id="GO:0005856">
    <property type="term" value="C:cytoskeleton"/>
    <property type="evidence" value="ECO:0007669"/>
    <property type="project" value="TreeGrafter"/>
</dbReference>
<evidence type="ECO:0000313" key="7">
    <source>
        <dbReference type="Proteomes" id="UP001515480"/>
    </source>
</evidence>
<dbReference type="Gene3D" id="1.20.58.2220">
    <property type="entry name" value="Formin, FH2 domain"/>
    <property type="match status" value="1"/>
</dbReference>
<evidence type="ECO:0000259" key="4">
    <source>
        <dbReference type="PROSITE" id="PS51232"/>
    </source>
</evidence>
<dbReference type="SMART" id="SM00498">
    <property type="entry name" value="FH2"/>
    <property type="match status" value="1"/>
</dbReference>
<evidence type="ECO:0000256" key="2">
    <source>
        <dbReference type="SAM" id="Coils"/>
    </source>
</evidence>
<dbReference type="InterPro" id="IPR016024">
    <property type="entry name" value="ARM-type_fold"/>
</dbReference>
<keyword evidence="7" id="KW-1185">Reference proteome</keyword>
<evidence type="ECO:0000256" key="3">
    <source>
        <dbReference type="SAM" id="MobiDB-lite"/>
    </source>
</evidence>
<evidence type="ECO:0000259" key="5">
    <source>
        <dbReference type="PROSITE" id="PS51444"/>
    </source>
</evidence>
<reference evidence="6 7" key="1">
    <citation type="journal article" date="2024" name="Science">
        <title>Giant polyketide synthase enzymes in the biosynthesis of giant marine polyether toxins.</title>
        <authorList>
            <person name="Fallon T.R."/>
            <person name="Shende V.V."/>
            <person name="Wierzbicki I.H."/>
            <person name="Pendleton A.L."/>
            <person name="Watervoot N.F."/>
            <person name="Auber R.P."/>
            <person name="Gonzalez D.J."/>
            <person name="Wisecaver J.H."/>
            <person name="Moore B.S."/>
        </authorList>
    </citation>
    <scope>NUCLEOTIDE SEQUENCE [LARGE SCALE GENOMIC DNA]</scope>
    <source>
        <strain evidence="6 7">12B1</strain>
    </source>
</reference>
<dbReference type="PANTHER" id="PTHR45920">
    <property type="entry name" value="FORMIN HOMOLOGY 2 DOMAIN CONTAINING, ISOFORM I"/>
    <property type="match status" value="1"/>
</dbReference>
<keyword evidence="1" id="KW-0009">Actin-binding</keyword>
<keyword evidence="2" id="KW-0175">Coiled coil</keyword>
<dbReference type="PROSITE" id="PS51444">
    <property type="entry name" value="FH2"/>
    <property type="match status" value="1"/>
</dbReference>
<gene>
    <name evidence="6" type="ORF">AB1Y20_001294</name>
</gene>
<dbReference type="InterPro" id="IPR014768">
    <property type="entry name" value="GBD/FH3_dom"/>
</dbReference>
<dbReference type="GO" id="GO:0005737">
    <property type="term" value="C:cytoplasm"/>
    <property type="evidence" value="ECO:0007669"/>
    <property type="project" value="TreeGrafter"/>
</dbReference>
<evidence type="ECO:0000256" key="1">
    <source>
        <dbReference type="ARBA" id="ARBA00023203"/>
    </source>
</evidence>
<dbReference type="Proteomes" id="UP001515480">
    <property type="component" value="Unassembled WGS sequence"/>
</dbReference>
<organism evidence="6 7">
    <name type="scientific">Prymnesium parvum</name>
    <name type="common">Toxic golden alga</name>
    <dbReference type="NCBI Taxonomy" id="97485"/>
    <lineage>
        <taxon>Eukaryota</taxon>
        <taxon>Haptista</taxon>
        <taxon>Haptophyta</taxon>
        <taxon>Prymnesiophyceae</taxon>
        <taxon>Prymnesiales</taxon>
        <taxon>Prymnesiaceae</taxon>
        <taxon>Prymnesium</taxon>
    </lineage>
</organism>
<dbReference type="EMBL" id="JBGBPQ010000001">
    <property type="protein sequence ID" value="KAL1530387.1"/>
    <property type="molecule type" value="Genomic_DNA"/>
</dbReference>
<evidence type="ECO:0008006" key="8">
    <source>
        <dbReference type="Google" id="ProtNLM"/>
    </source>
</evidence>
<dbReference type="Gene3D" id="1.25.10.10">
    <property type="entry name" value="Leucine-rich Repeat Variant"/>
    <property type="match status" value="1"/>
</dbReference>
<evidence type="ECO:0000313" key="6">
    <source>
        <dbReference type="EMBL" id="KAL1530387.1"/>
    </source>
</evidence>
<dbReference type="InterPro" id="IPR011989">
    <property type="entry name" value="ARM-like"/>
</dbReference>
<dbReference type="InterPro" id="IPR015425">
    <property type="entry name" value="FH2_Formin"/>
</dbReference>
<accession>A0AB34KB04</accession>
<dbReference type="PANTHER" id="PTHR45920:SF7">
    <property type="entry name" value="FORMIN-G"/>
    <property type="match status" value="1"/>
</dbReference>
<feature type="coiled-coil region" evidence="2">
    <location>
        <begin position="336"/>
        <end position="387"/>
    </location>
</feature>
<dbReference type="GO" id="GO:0051015">
    <property type="term" value="F:actin filament binding"/>
    <property type="evidence" value="ECO:0007669"/>
    <property type="project" value="TreeGrafter"/>
</dbReference>
<feature type="domain" description="GBD/FH3" evidence="4">
    <location>
        <begin position="32"/>
        <end position="405"/>
    </location>
</feature>
<feature type="compositionally biased region" description="Low complexity" evidence="3">
    <location>
        <begin position="535"/>
        <end position="552"/>
    </location>
</feature>
<sequence>MEASDENIDLAVKVELAIAGYATREIFYDLRSNMPLTTHVDTLFQLLVLGAPVEGTARFLTSPYEVALWIPTHSRFLTAEEWEVGLPQTMAWVHEGCTLQLQLAPALHAHEVLLSIIDGSEAECKQEIHALRHKLTEMHFGEEFIEQGGVEALLRIAETAAKPALQKEALETLRCVTAYDLGTHSLLELQGTKRLAQMVYFNNIRAVCIALELLFSLANRDGGFAAVHGALVSAARAKGEPSFSRLTWLISECEDLQAKSSALLLVNQLIVSAPDEPARQQLLVKLKRRLGFDLLLSSQLHLQDPTFQEQLRVYQQVANVRIPGSWEDAEFFLFKSRKNAEELRKVQQQLQLYEAEHPVLQALLAEMQRLRENARRAEAVNSLAGENDEISKALRSLTATDFEASEAHASAFAAARARVEKLQGELSILADAETFMQEQLEQLQMKVNLDTVPADAALPAACESNASRRRTSAPQPVNQPIHSDLSGHGVLPVRITSQGGSMPPPPSVVGPPPPPIAPPPPLAAGAPPPPPMSGAPPGLGAPAVPGAPPAMGTAKKLPTKPVVHPDAKMKILHWKRILLDTPESREGKPATVWELVKEPTFDRPAFEAQFAQMSTKTEQADSSSAKPKSVLAKALDPKRSNAVAIMMSSLPPVNDVKAAIANLDETLLSREHLEKIRANVATPEEMEQITALDGPDVKWDKPEQFLKVVMNIPKVRMRLRCWSIKYGFSEKVEEIEDTLNTVKEAIAEVRGSTSLRAVLGALLALGNHMNGGTKNGQADGFAMGDLGKMSVTKDSTNAVSLLEYAVSLIHQQNPSCAGLASELAHLREAGKVKLGDVRAALQKLTGEARELQTSANTPDGDADDGDPFISIIKKYASFATAETQRLKDLLDTVDTAFKSLLAYLKIKPGKGQVTESDELFTLLHDFAESFKALLPKPKPLLKGRTAGNLGGATDRVRASVDAGDGSDLDPMLSRIQGVYSTERISDAAAATLGRTNVEQKSRVPSISELARARAPSITEKARASLRSEGIAPPKRESAAVDINLQQRLAARFERAKAQPAA</sequence>
<dbReference type="Pfam" id="PF24959">
    <property type="entry name" value="FH3_FHOD1-3"/>
    <property type="match status" value="1"/>
</dbReference>
<dbReference type="SUPFAM" id="SSF48371">
    <property type="entry name" value="ARM repeat"/>
    <property type="match status" value="1"/>
</dbReference>
<dbReference type="SUPFAM" id="SSF101447">
    <property type="entry name" value="Formin homology 2 domain (FH2 domain)"/>
    <property type="match status" value="1"/>
</dbReference>
<feature type="region of interest" description="Disordered" evidence="3">
    <location>
        <begin position="463"/>
        <end position="560"/>
    </location>
</feature>
<dbReference type="InterPro" id="IPR056771">
    <property type="entry name" value="FH3_FHOD1-3-like"/>
</dbReference>
<feature type="domain" description="FH2" evidence="5">
    <location>
        <begin position="559"/>
        <end position="957"/>
    </location>
</feature>
<dbReference type="GO" id="GO:0030866">
    <property type="term" value="P:cortical actin cytoskeleton organization"/>
    <property type="evidence" value="ECO:0007669"/>
    <property type="project" value="TreeGrafter"/>
</dbReference>
<proteinExistence type="predicted"/>
<protein>
    <recommendedName>
        <fullName evidence="8">FH2 domain-containing protein</fullName>
    </recommendedName>
</protein>
<dbReference type="AlphaFoldDB" id="A0AB34KB04"/>
<comment type="caution">
    <text evidence="6">The sequence shown here is derived from an EMBL/GenBank/DDBJ whole genome shotgun (WGS) entry which is preliminary data.</text>
</comment>